<reference evidence="2 3" key="1">
    <citation type="submission" date="2020-01" db="EMBL/GenBank/DDBJ databases">
        <authorList>
            <consortium name="DOE Joint Genome Institute"/>
            <person name="Haridas S."/>
            <person name="Albert R."/>
            <person name="Binder M."/>
            <person name="Bloem J."/>
            <person name="Labutti K."/>
            <person name="Salamov A."/>
            <person name="Andreopoulos B."/>
            <person name="Baker S.E."/>
            <person name="Barry K."/>
            <person name="Bills G."/>
            <person name="Bluhm B.H."/>
            <person name="Cannon C."/>
            <person name="Castanera R."/>
            <person name="Culley D.E."/>
            <person name="Daum C."/>
            <person name="Ezra D."/>
            <person name="Gonzalez J.B."/>
            <person name="Henrissat B."/>
            <person name="Kuo A."/>
            <person name="Liang C."/>
            <person name="Lipzen A."/>
            <person name="Lutzoni F."/>
            <person name="Magnuson J."/>
            <person name="Mondo S."/>
            <person name="Nolan M."/>
            <person name="Ohm R."/>
            <person name="Pangilinan J."/>
            <person name="Park H.-J.H."/>
            <person name="Ramirez L."/>
            <person name="Alfaro M."/>
            <person name="Sun H."/>
            <person name="Tritt A."/>
            <person name="Yoshinaga Y."/>
            <person name="Zwiers L.-H.L."/>
            <person name="Turgeon B.G."/>
            <person name="Goodwin S.B."/>
            <person name="Spatafora J.W."/>
            <person name="Crous P.W."/>
            <person name="Grigoriev I.V."/>
        </authorList>
    </citation>
    <scope>NUCLEOTIDE SEQUENCE [LARGE SCALE GENOMIC DNA]</scope>
    <source>
        <strain evidence="2 3">CBS 611.86</strain>
    </source>
</reference>
<dbReference type="EMBL" id="JAADJZ010000019">
    <property type="protein sequence ID" value="KAF2868399.1"/>
    <property type="molecule type" value="Genomic_DNA"/>
</dbReference>
<dbReference type="Proteomes" id="UP000481861">
    <property type="component" value="Unassembled WGS sequence"/>
</dbReference>
<dbReference type="AlphaFoldDB" id="A0A7C8M4V2"/>
<evidence type="ECO:0000259" key="1">
    <source>
        <dbReference type="Pfam" id="PF22936"/>
    </source>
</evidence>
<feature type="domain" description="Retrovirus-related Pol polyprotein from transposon TNT 1-94-like beta-barrel" evidence="1">
    <location>
        <begin position="21"/>
        <end position="110"/>
    </location>
</feature>
<dbReference type="PANTHER" id="PTHR40628:SF1">
    <property type="entry name" value="CHROMO DOMAIN-CONTAINING PROTEIN"/>
    <property type="match status" value="1"/>
</dbReference>
<organism evidence="2 3">
    <name type="scientific">Massariosphaeria phaeospora</name>
    <dbReference type="NCBI Taxonomy" id="100035"/>
    <lineage>
        <taxon>Eukaryota</taxon>
        <taxon>Fungi</taxon>
        <taxon>Dikarya</taxon>
        <taxon>Ascomycota</taxon>
        <taxon>Pezizomycotina</taxon>
        <taxon>Dothideomycetes</taxon>
        <taxon>Pleosporomycetidae</taxon>
        <taxon>Pleosporales</taxon>
        <taxon>Pleosporales incertae sedis</taxon>
        <taxon>Massariosphaeria</taxon>
    </lineage>
</organism>
<accession>A0A7C8M4V2</accession>
<keyword evidence="3" id="KW-1185">Reference proteome</keyword>
<dbReference type="PANTHER" id="PTHR40628">
    <property type="entry name" value="CHROMO DOMAIN-CONTAINING PROTEIN"/>
    <property type="match status" value="1"/>
</dbReference>
<comment type="caution">
    <text evidence="2">The sequence shown here is derived from an EMBL/GenBank/DDBJ whole genome shotgun (WGS) entry which is preliminary data.</text>
</comment>
<protein>
    <recommendedName>
        <fullName evidence="1">Retrovirus-related Pol polyprotein from transposon TNT 1-94-like beta-barrel domain-containing protein</fullName>
    </recommendedName>
</protein>
<dbReference type="Pfam" id="PF22936">
    <property type="entry name" value="Pol_BBD"/>
    <property type="match status" value="1"/>
</dbReference>
<name>A0A7C8M4V2_9PLEO</name>
<sequence>MASSSSDRLCPDWVFAKLSNVHLCKDRGWFTDYIPFHSFVMSTNAKNSVFIGDEERQWVAGIGTVALPVKKSPGRTGSGTNVHLVLHNVVHCPSLICNVFSNAAASGQGYSIDLTETGKTRGKITDTEGHTMAHFGPNKAYHQILLSGHTPGPLVENRFLMSGLMAVVHWPPREYVRLKAYKQGHPVSPPNLSLSTRNLEIKYYESKKFKEIGMPYAEYVKSRVQPYKRDVYHLLRDRELNLFKEDDRAKARAVIREFIDSQNQKIVGALKVEPITPTIEHASSASGGNQTKNLADCLFIGNTVRMVKEHFGTADNFLHEFGLDPSELDQWKMARRSQEEC</sequence>
<dbReference type="OrthoDB" id="4232400at2759"/>
<dbReference type="InterPro" id="IPR054722">
    <property type="entry name" value="PolX-like_BBD"/>
</dbReference>
<evidence type="ECO:0000313" key="3">
    <source>
        <dbReference type="Proteomes" id="UP000481861"/>
    </source>
</evidence>
<proteinExistence type="predicted"/>
<gene>
    <name evidence="2" type="ORF">BDV95DRAFT_128174</name>
</gene>
<evidence type="ECO:0000313" key="2">
    <source>
        <dbReference type="EMBL" id="KAF2868399.1"/>
    </source>
</evidence>